<reference evidence="2 3" key="1">
    <citation type="submission" date="2016-03" db="EMBL/GenBank/DDBJ databases">
        <title>Trachymyrmex septentrionalis WGS genome.</title>
        <authorList>
            <person name="Nygaard S."/>
            <person name="Hu H."/>
            <person name="Boomsma J."/>
            <person name="Zhang G."/>
        </authorList>
    </citation>
    <scope>NUCLEOTIDE SEQUENCE [LARGE SCALE GENOMIC DNA]</scope>
    <source>
        <strain evidence="2">Tsep2-gDNA-1</strain>
        <tissue evidence="2">Whole body</tissue>
    </source>
</reference>
<proteinExistence type="predicted"/>
<accession>A0A195F3P5</accession>
<feature type="compositionally biased region" description="Low complexity" evidence="1">
    <location>
        <begin position="10"/>
        <end position="21"/>
    </location>
</feature>
<keyword evidence="3" id="KW-1185">Reference proteome</keyword>
<organism evidence="2 3">
    <name type="scientific">Trachymyrmex septentrionalis</name>
    <dbReference type="NCBI Taxonomy" id="34720"/>
    <lineage>
        <taxon>Eukaryota</taxon>
        <taxon>Metazoa</taxon>
        <taxon>Ecdysozoa</taxon>
        <taxon>Arthropoda</taxon>
        <taxon>Hexapoda</taxon>
        <taxon>Insecta</taxon>
        <taxon>Pterygota</taxon>
        <taxon>Neoptera</taxon>
        <taxon>Endopterygota</taxon>
        <taxon>Hymenoptera</taxon>
        <taxon>Apocrita</taxon>
        <taxon>Aculeata</taxon>
        <taxon>Formicoidea</taxon>
        <taxon>Formicidae</taxon>
        <taxon>Myrmicinae</taxon>
        <taxon>Trachymyrmex</taxon>
    </lineage>
</organism>
<evidence type="ECO:0000313" key="2">
    <source>
        <dbReference type="EMBL" id="KYN34802.1"/>
    </source>
</evidence>
<name>A0A195F3P5_9HYME</name>
<dbReference type="AlphaFoldDB" id="A0A195F3P5"/>
<gene>
    <name evidence="2" type="ORF">ALC56_10770</name>
</gene>
<sequence length="52" mass="5287">NVAGGAQRQANGEAAAHNHNGYPAPTSSSAHNVLNPMNNLNGINAQASYDAK</sequence>
<feature type="region of interest" description="Disordered" evidence="1">
    <location>
        <begin position="1"/>
        <end position="52"/>
    </location>
</feature>
<dbReference type="Proteomes" id="UP000078541">
    <property type="component" value="Unassembled WGS sequence"/>
</dbReference>
<dbReference type="EMBL" id="KQ981855">
    <property type="protein sequence ID" value="KYN34802.1"/>
    <property type="molecule type" value="Genomic_DNA"/>
</dbReference>
<feature type="non-terminal residue" evidence="2">
    <location>
        <position position="1"/>
    </location>
</feature>
<evidence type="ECO:0000313" key="3">
    <source>
        <dbReference type="Proteomes" id="UP000078541"/>
    </source>
</evidence>
<evidence type="ECO:0000256" key="1">
    <source>
        <dbReference type="SAM" id="MobiDB-lite"/>
    </source>
</evidence>
<feature type="compositionally biased region" description="Polar residues" evidence="1">
    <location>
        <begin position="25"/>
        <end position="52"/>
    </location>
</feature>
<protein>
    <submittedName>
        <fullName evidence="2">Uncharacterized protein</fullName>
    </submittedName>
</protein>